<reference evidence="6" key="1">
    <citation type="submission" date="2023-08" db="EMBL/GenBank/DDBJ databases">
        <authorList>
            <person name="Alioto T."/>
            <person name="Alioto T."/>
            <person name="Gomez Garrido J."/>
        </authorList>
    </citation>
    <scope>NUCLEOTIDE SEQUENCE</scope>
</reference>
<keyword evidence="4" id="KW-0325">Glycoprotein</keyword>
<dbReference type="Gene3D" id="2.40.128.20">
    <property type="match status" value="1"/>
</dbReference>
<evidence type="ECO:0000256" key="5">
    <source>
        <dbReference type="SAM" id="SignalP"/>
    </source>
</evidence>
<keyword evidence="2" id="KW-0964">Secreted</keyword>
<keyword evidence="7" id="KW-1185">Reference proteome</keyword>
<accession>A0AAV1ETX5</accession>
<gene>
    <name evidence="6" type="ORF">XNOV1_A006925</name>
</gene>
<name>A0AAV1ETX5_XYRNO</name>
<evidence type="ECO:0000313" key="6">
    <source>
        <dbReference type="EMBL" id="CAJ1052121.1"/>
    </source>
</evidence>
<protein>
    <submittedName>
        <fullName evidence="6">Uncharacterized protein LOC123970153</fullName>
    </submittedName>
</protein>
<dbReference type="PANTHER" id="PTHR11967">
    <property type="entry name" value="ALPHA-1-ACID GLYCOPROTEIN"/>
    <property type="match status" value="1"/>
</dbReference>
<feature type="chain" id="PRO_5043482997" evidence="5">
    <location>
        <begin position="21"/>
        <end position="224"/>
    </location>
</feature>
<dbReference type="InterPro" id="IPR012674">
    <property type="entry name" value="Calycin"/>
</dbReference>
<proteinExistence type="predicted"/>
<evidence type="ECO:0000313" key="7">
    <source>
        <dbReference type="Proteomes" id="UP001178508"/>
    </source>
</evidence>
<evidence type="ECO:0000256" key="1">
    <source>
        <dbReference type="ARBA" id="ARBA00004613"/>
    </source>
</evidence>
<dbReference type="EMBL" id="OY660866">
    <property type="protein sequence ID" value="CAJ1052121.1"/>
    <property type="molecule type" value="Genomic_DNA"/>
</dbReference>
<dbReference type="SUPFAM" id="SSF50814">
    <property type="entry name" value="Lipocalins"/>
    <property type="match status" value="1"/>
</dbReference>
<evidence type="ECO:0000256" key="3">
    <source>
        <dbReference type="ARBA" id="ARBA00022729"/>
    </source>
</evidence>
<sequence>MAGLIHISVAVLSLLSVGHSLPVTSCDILTKPIEIQGRDQLLGKWIIVGESTNIPKSNYLTNLFVKNAWFGRCLALRDQITLENNILTGSFFNGSAKLLSTGCPDCLIYFSETKIGDITYTGLQLTSKRTKVSAAELEEFQRQVACLNLTSPAILNQDEDNPFSNIYSTDVCTEDSALTVDLTQDMNDIGSKALAALDKMLNDESFMQKVLSSLFTMFKGEEDN</sequence>
<comment type="subcellular location">
    <subcellularLocation>
        <location evidence="1">Secreted</location>
    </subcellularLocation>
</comment>
<dbReference type="PANTHER" id="PTHR11967:SF2">
    <property type="entry name" value="ALPHA-1-ACID GLYCOPROTEIN 1"/>
    <property type="match status" value="1"/>
</dbReference>
<dbReference type="AlphaFoldDB" id="A0AAV1ETX5"/>
<keyword evidence="3 5" id="KW-0732">Signal</keyword>
<feature type="signal peptide" evidence="5">
    <location>
        <begin position="1"/>
        <end position="20"/>
    </location>
</feature>
<organism evidence="6 7">
    <name type="scientific">Xyrichtys novacula</name>
    <name type="common">Pearly razorfish</name>
    <name type="synonym">Hemipteronotus novacula</name>
    <dbReference type="NCBI Taxonomy" id="13765"/>
    <lineage>
        <taxon>Eukaryota</taxon>
        <taxon>Metazoa</taxon>
        <taxon>Chordata</taxon>
        <taxon>Craniata</taxon>
        <taxon>Vertebrata</taxon>
        <taxon>Euteleostomi</taxon>
        <taxon>Actinopterygii</taxon>
        <taxon>Neopterygii</taxon>
        <taxon>Teleostei</taxon>
        <taxon>Neoteleostei</taxon>
        <taxon>Acanthomorphata</taxon>
        <taxon>Eupercaria</taxon>
        <taxon>Labriformes</taxon>
        <taxon>Labridae</taxon>
        <taxon>Xyrichtys</taxon>
    </lineage>
</organism>
<evidence type="ECO:0000256" key="2">
    <source>
        <dbReference type="ARBA" id="ARBA00022525"/>
    </source>
</evidence>
<dbReference type="Proteomes" id="UP001178508">
    <property type="component" value="Chromosome 3"/>
</dbReference>
<evidence type="ECO:0000256" key="4">
    <source>
        <dbReference type="ARBA" id="ARBA00023180"/>
    </source>
</evidence>
<dbReference type="GO" id="GO:0005576">
    <property type="term" value="C:extracellular region"/>
    <property type="evidence" value="ECO:0007669"/>
    <property type="project" value="UniProtKB-SubCell"/>
</dbReference>